<dbReference type="GO" id="GO:0019290">
    <property type="term" value="P:siderophore biosynthetic process"/>
    <property type="evidence" value="ECO:0007669"/>
    <property type="project" value="InterPro"/>
</dbReference>
<evidence type="ECO:0000256" key="3">
    <source>
        <dbReference type="ARBA" id="ARBA00020586"/>
    </source>
</evidence>
<dbReference type="InterPro" id="IPR019432">
    <property type="entry name" value="Acyltransferase_MbtK/IucB-like"/>
</dbReference>
<dbReference type="InterPro" id="IPR016181">
    <property type="entry name" value="Acyl_CoA_acyltransferase"/>
</dbReference>
<dbReference type="EMBL" id="UXAU01000009">
    <property type="protein sequence ID" value="VDC18303.1"/>
    <property type="molecule type" value="Genomic_DNA"/>
</dbReference>
<dbReference type="Pfam" id="PF13523">
    <property type="entry name" value="Acetyltransf_8"/>
    <property type="match status" value="1"/>
</dbReference>
<dbReference type="GO" id="GO:0016410">
    <property type="term" value="F:N-acyltransferase activity"/>
    <property type="evidence" value="ECO:0007669"/>
    <property type="project" value="TreeGrafter"/>
</dbReference>
<comment type="function">
    <text evidence="1">Acyltransferase required for the direct transfer of medium- to long-chain fatty acyl moieties from a carrier protein (MbtL) on to the epsilon-amino group of lysine residue in the mycobactin core.</text>
</comment>
<organism evidence="6 7">
    <name type="scientific">Arthrobacter ulcerisalmonis</name>
    <dbReference type="NCBI Taxonomy" id="2483813"/>
    <lineage>
        <taxon>Bacteria</taxon>
        <taxon>Bacillati</taxon>
        <taxon>Actinomycetota</taxon>
        <taxon>Actinomycetes</taxon>
        <taxon>Micrococcales</taxon>
        <taxon>Micrococcaceae</taxon>
        <taxon>Arthrobacter</taxon>
    </lineage>
</organism>
<dbReference type="UniPathway" id="UPA00011"/>
<proteinExistence type="predicted"/>
<evidence type="ECO:0000313" key="6">
    <source>
        <dbReference type="EMBL" id="VDC18303.1"/>
    </source>
</evidence>
<dbReference type="Gene3D" id="3.40.630.30">
    <property type="match status" value="1"/>
</dbReference>
<comment type="pathway">
    <text evidence="2">Siderophore biosynthesis; mycobactin biosynthesis.</text>
</comment>
<accession>A0A3P5WQU2</accession>
<gene>
    <name evidence="6" type="primary">aacA4_1</name>
    <name evidence="6" type="ORF">PSET11_00169</name>
</gene>
<evidence type="ECO:0000256" key="4">
    <source>
        <dbReference type="ARBA" id="ARBA00031122"/>
    </source>
</evidence>
<keyword evidence="6" id="KW-0808">Transferase</keyword>
<protein>
    <recommendedName>
        <fullName evidence="3">Lysine N-acyltransferase MbtK</fullName>
    </recommendedName>
    <alternativeName>
        <fullName evidence="4">Mycobactin synthase protein K</fullName>
    </alternativeName>
</protein>
<feature type="domain" description="Acyltransferase MbtK/IucB-like conserved" evidence="5">
    <location>
        <begin position="31"/>
        <end position="79"/>
    </location>
</feature>
<evidence type="ECO:0000259" key="5">
    <source>
        <dbReference type="SMART" id="SM01006"/>
    </source>
</evidence>
<reference evidence="6 7" key="1">
    <citation type="submission" date="2018-11" db="EMBL/GenBank/DDBJ databases">
        <authorList>
            <person name="Criscuolo A."/>
        </authorList>
    </citation>
    <scope>NUCLEOTIDE SEQUENCE [LARGE SCALE GENOMIC DNA]</scope>
    <source>
        <strain evidence="6">AT11b</strain>
    </source>
</reference>
<dbReference type="Proteomes" id="UP000280861">
    <property type="component" value="Unassembled WGS sequence"/>
</dbReference>
<dbReference type="PANTHER" id="PTHR31438:SF1">
    <property type="entry name" value="LYSINE N-ACYLTRANSFERASE C17G9.06C-RELATED"/>
    <property type="match status" value="1"/>
</dbReference>
<dbReference type="OrthoDB" id="5177616at2"/>
<dbReference type="PANTHER" id="PTHR31438">
    <property type="entry name" value="LYSINE N-ACYLTRANSFERASE C17G9.06C-RELATED"/>
    <property type="match status" value="1"/>
</dbReference>
<sequence length="196" mass="21542">MSAVTAAPPIPAARIAAYQEDFEAWGQLRLLPVEPASDAGIMHSWVTEERARFWGMTDYTHHQVQEVYEFLASLDTHHAYLIELAGEPFGIFQTYQAIHDPVGEAYPALPGDTGTHLLLGPASRSIPHFTPVLAAALLRFMFADPGTDRIIAEPDARNGMAIRRLVASAFELGPIVQLADKEAQLAFLTREKFMAG</sequence>
<keyword evidence="6" id="KW-0012">Acyltransferase</keyword>
<evidence type="ECO:0000256" key="1">
    <source>
        <dbReference type="ARBA" id="ARBA00003818"/>
    </source>
</evidence>
<keyword evidence="7" id="KW-1185">Reference proteome</keyword>
<dbReference type="SMART" id="SM01006">
    <property type="entry name" value="AlcB"/>
    <property type="match status" value="1"/>
</dbReference>
<name>A0A3P5WQU2_9MICC</name>
<dbReference type="RefSeq" id="WP_124089796.1">
    <property type="nucleotide sequence ID" value="NZ_CBCRYA010000006.1"/>
</dbReference>
<dbReference type="AlphaFoldDB" id="A0A3P5WQU2"/>
<evidence type="ECO:0000313" key="7">
    <source>
        <dbReference type="Proteomes" id="UP000280861"/>
    </source>
</evidence>
<dbReference type="SUPFAM" id="SSF55729">
    <property type="entry name" value="Acyl-CoA N-acyltransferases (Nat)"/>
    <property type="match status" value="1"/>
</dbReference>
<evidence type="ECO:0000256" key="2">
    <source>
        <dbReference type="ARBA" id="ARBA00005102"/>
    </source>
</evidence>